<dbReference type="Pfam" id="PF02361">
    <property type="entry name" value="CbiQ"/>
    <property type="match status" value="1"/>
</dbReference>
<protein>
    <submittedName>
        <fullName evidence="7">Energy-coupling factor transporter transmembrane protein EcfT</fullName>
    </submittedName>
</protein>
<reference evidence="7 8" key="1">
    <citation type="submission" date="2020-11" db="EMBL/GenBank/DDBJ databases">
        <title>Corynebacterium sp. MC1420.</title>
        <authorList>
            <person name="Zhou J."/>
        </authorList>
    </citation>
    <scope>NUCLEOTIDE SEQUENCE [LARGE SCALE GENOMIC DNA]</scope>
    <source>
        <strain evidence="7 8">MC1420</strain>
    </source>
</reference>
<feature type="transmembrane region" description="Helical" evidence="6">
    <location>
        <begin position="137"/>
        <end position="153"/>
    </location>
</feature>
<evidence type="ECO:0000256" key="6">
    <source>
        <dbReference type="SAM" id="Phobius"/>
    </source>
</evidence>
<sequence>MNLLRGINPVTRLLGLALLTTPLMLTLDVVSAAVTVALTVLAAPLCGVPWRRLARRAWPLFVVAPIAGVPMALYGRSGGMVFFSWGLINVTELSLSLAAAAVVRVLAVALPVAVLSADVDPTDLGDGLSQVLKLPERFVIGAVAALRMLTLLREDLDAMRMSRRARGVADSGRFRYFFSLAFGVLVMSLRRAGKLAAAMEARGFGSGPRTHARVSALGQLDWVVMVVCLAGALLSLGLAWYTGHLRPVWAVSR</sequence>
<dbReference type="RefSeq" id="WP_165002084.1">
    <property type="nucleotide sequence ID" value="NZ_CP064955.1"/>
</dbReference>
<dbReference type="KEGG" id="cqn:G7Y29_03965"/>
<dbReference type="GO" id="GO:0005886">
    <property type="term" value="C:plasma membrane"/>
    <property type="evidence" value="ECO:0007669"/>
    <property type="project" value="UniProtKB-ARBA"/>
</dbReference>
<proteinExistence type="predicted"/>
<dbReference type="Proteomes" id="UP000594586">
    <property type="component" value="Chromosome"/>
</dbReference>
<evidence type="ECO:0000256" key="2">
    <source>
        <dbReference type="ARBA" id="ARBA00022475"/>
    </source>
</evidence>
<dbReference type="CDD" id="cd16914">
    <property type="entry name" value="EcfT"/>
    <property type="match status" value="1"/>
</dbReference>
<evidence type="ECO:0000313" key="8">
    <source>
        <dbReference type="Proteomes" id="UP000594586"/>
    </source>
</evidence>
<evidence type="ECO:0000256" key="4">
    <source>
        <dbReference type="ARBA" id="ARBA00022989"/>
    </source>
</evidence>
<dbReference type="InterPro" id="IPR051611">
    <property type="entry name" value="ECF_transporter_component"/>
</dbReference>
<organism evidence="7 8">
    <name type="scientific">Corynebacterium qintianiae</name>
    <dbReference type="NCBI Taxonomy" id="2709392"/>
    <lineage>
        <taxon>Bacteria</taxon>
        <taxon>Bacillati</taxon>
        <taxon>Actinomycetota</taxon>
        <taxon>Actinomycetes</taxon>
        <taxon>Mycobacteriales</taxon>
        <taxon>Corynebacteriaceae</taxon>
        <taxon>Corynebacterium</taxon>
    </lineage>
</organism>
<evidence type="ECO:0000313" key="7">
    <source>
        <dbReference type="EMBL" id="QPK83952.1"/>
    </source>
</evidence>
<dbReference type="PANTHER" id="PTHR34857:SF2">
    <property type="entry name" value="SLL0384 PROTEIN"/>
    <property type="match status" value="1"/>
</dbReference>
<feature type="transmembrane region" description="Helical" evidence="6">
    <location>
        <begin position="174"/>
        <end position="192"/>
    </location>
</feature>
<dbReference type="PANTHER" id="PTHR34857">
    <property type="entry name" value="SLL0384 PROTEIN"/>
    <property type="match status" value="1"/>
</dbReference>
<evidence type="ECO:0000256" key="1">
    <source>
        <dbReference type="ARBA" id="ARBA00004141"/>
    </source>
</evidence>
<keyword evidence="4 6" id="KW-1133">Transmembrane helix</keyword>
<gene>
    <name evidence="7" type="ORF">G7Y29_03965</name>
</gene>
<keyword evidence="8" id="KW-1185">Reference proteome</keyword>
<feature type="transmembrane region" description="Helical" evidence="6">
    <location>
        <begin position="58"/>
        <end position="75"/>
    </location>
</feature>
<evidence type="ECO:0000256" key="5">
    <source>
        <dbReference type="ARBA" id="ARBA00023136"/>
    </source>
</evidence>
<name>A0A7T0PGE1_9CORY</name>
<dbReference type="AlphaFoldDB" id="A0A7T0PGE1"/>
<accession>A0A7T0PGE1</accession>
<dbReference type="InterPro" id="IPR003339">
    <property type="entry name" value="ABC/ECF_trnsptr_transmembrane"/>
</dbReference>
<comment type="subcellular location">
    <subcellularLocation>
        <location evidence="1">Membrane</location>
        <topology evidence="1">Multi-pass membrane protein</topology>
    </subcellularLocation>
</comment>
<dbReference type="EMBL" id="CP064955">
    <property type="protein sequence ID" value="QPK83952.1"/>
    <property type="molecule type" value="Genomic_DNA"/>
</dbReference>
<feature type="transmembrane region" description="Helical" evidence="6">
    <location>
        <begin position="95"/>
        <end position="117"/>
    </location>
</feature>
<keyword evidence="2" id="KW-1003">Cell membrane</keyword>
<feature type="transmembrane region" description="Helical" evidence="6">
    <location>
        <begin position="222"/>
        <end position="243"/>
    </location>
</feature>
<keyword evidence="5 6" id="KW-0472">Membrane</keyword>
<evidence type="ECO:0000256" key="3">
    <source>
        <dbReference type="ARBA" id="ARBA00022692"/>
    </source>
</evidence>
<keyword evidence="3 6" id="KW-0812">Transmembrane</keyword>